<organism evidence="8">
    <name type="scientific">Stereomyxa ramosa</name>
    <dbReference type="NCBI Taxonomy" id="1078864"/>
    <lineage>
        <taxon>Eukaryota</taxon>
        <taxon>Amoebozoa</taxon>
        <taxon>Amoebozoa incertae sedis</taxon>
        <taxon>Stereomyxa</taxon>
    </lineage>
</organism>
<dbReference type="Gene3D" id="3.40.30.10">
    <property type="entry name" value="Glutaredoxin"/>
    <property type="match status" value="1"/>
</dbReference>
<dbReference type="InterPro" id="IPR040079">
    <property type="entry name" value="Glutathione_S-Trfase"/>
</dbReference>
<name>A0A7S2ACV5_9EUKA</name>
<feature type="domain" description="GST N-terminal" evidence="6">
    <location>
        <begin position="15"/>
        <end position="107"/>
    </location>
</feature>
<dbReference type="InterPro" id="IPR004046">
    <property type="entry name" value="GST_C"/>
</dbReference>
<dbReference type="InterPro" id="IPR010987">
    <property type="entry name" value="Glutathione-S-Trfase_C-like"/>
</dbReference>
<evidence type="ECO:0000256" key="2">
    <source>
        <dbReference type="ARBA" id="ARBA00005861"/>
    </source>
</evidence>
<dbReference type="InterPro" id="IPR004045">
    <property type="entry name" value="Glutathione_S-Trfase_N"/>
</dbReference>
<dbReference type="SUPFAM" id="SSF47616">
    <property type="entry name" value="GST C-terminal domain-like"/>
    <property type="match status" value="1"/>
</dbReference>
<comment type="similarity">
    <text evidence="2">Belongs to the GST superfamily. Mu family.</text>
</comment>
<dbReference type="PROSITE" id="PS50404">
    <property type="entry name" value="GST_NTER"/>
    <property type="match status" value="1"/>
</dbReference>
<dbReference type="InterPro" id="IPR036249">
    <property type="entry name" value="Thioredoxin-like_sf"/>
</dbReference>
<keyword evidence="4" id="KW-0808">Transferase</keyword>
<dbReference type="AlphaFoldDB" id="A0A7S2ACV5"/>
<comment type="function">
    <text evidence="1">Conjugation of reduced glutathione to a wide number of exogenous and endogenous hydrophobic electrophiles.</text>
</comment>
<evidence type="ECO:0000313" key="8">
    <source>
        <dbReference type="EMBL" id="CAD9363398.1"/>
    </source>
</evidence>
<accession>A0A7S2ACV5</accession>
<proteinExistence type="inferred from homology"/>
<evidence type="ECO:0000259" key="7">
    <source>
        <dbReference type="PROSITE" id="PS50405"/>
    </source>
</evidence>
<evidence type="ECO:0000256" key="5">
    <source>
        <dbReference type="ARBA" id="ARBA00047960"/>
    </source>
</evidence>
<dbReference type="PANTHER" id="PTHR11571:SF222">
    <property type="entry name" value="GLUTATHIONE TRANSFERASE"/>
    <property type="match status" value="1"/>
</dbReference>
<dbReference type="EC" id="2.5.1.18" evidence="3"/>
<dbReference type="PANTHER" id="PTHR11571">
    <property type="entry name" value="GLUTATHIONE S-TRANSFERASE"/>
    <property type="match status" value="1"/>
</dbReference>
<dbReference type="InterPro" id="IPR050213">
    <property type="entry name" value="GST_superfamily"/>
</dbReference>
<gene>
    <name evidence="8" type="ORF">SRAM0439_LOCUS492</name>
</gene>
<dbReference type="InterPro" id="IPR036282">
    <property type="entry name" value="Glutathione-S-Trfase_C_sf"/>
</dbReference>
<dbReference type="GO" id="GO:0006749">
    <property type="term" value="P:glutathione metabolic process"/>
    <property type="evidence" value="ECO:0007669"/>
    <property type="project" value="TreeGrafter"/>
</dbReference>
<dbReference type="Pfam" id="PF02798">
    <property type="entry name" value="GST_N"/>
    <property type="match status" value="1"/>
</dbReference>
<reference evidence="8" key="1">
    <citation type="submission" date="2021-01" db="EMBL/GenBank/DDBJ databases">
        <authorList>
            <person name="Corre E."/>
            <person name="Pelletier E."/>
            <person name="Niang G."/>
            <person name="Scheremetjew M."/>
            <person name="Finn R."/>
            <person name="Kale V."/>
            <person name="Holt S."/>
            <person name="Cochrane G."/>
            <person name="Meng A."/>
            <person name="Brown T."/>
            <person name="Cohen L."/>
        </authorList>
    </citation>
    <scope>NUCLEOTIDE SEQUENCE</scope>
    <source>
        <strain evidence="8">Chinc5</strain>
    </source>
</reference>
<evidence type="ECO:0000256" key="1">
    <source>
        <dbReference type="ARBA" id="ARBA00003701"/>
    </source>
</evidence>
<evidence type="ECO:0000256" key="4">
    <source>
        <dbReference type="ARBA" id="ARBA00022679"/>
    </source>
</evidence>
<dbReference type="Pfam" id="PF14497">
    <property type="entry name" value="GST_C_3"/>
    <property type="match status" value="1"/>
</dbReference>
<dbReference type="Gene3D" id="1.20.1050.10">
    <property type="match status" value="1"/>
</dbReference>
<feature type="domain" description="GST C-terminal" evidence="7">
    <location>
        <begin position="109"/>
        <end position="243"/>
    </location>
</feature>
<sequence>MGVAEKKTVEMEEDKKLEIGYWKIRGLAAPLRMMCVYSGVDFNNAAYEVTGEPGNYDLSAWFDVKPTLKEKNPLINLPYVIDPDTGTVITQSNACLTFLGRRFGLNGKDEAELIKVEQCLCQVFDLRNDSVRLYYGSDFSDNAKANFVNKTVPTHYGKFEGWLEYNKTDYLAGDNPTTPDFHLVELISQGEEFAKFLNVDSFLKPFPLLKAYFDRFMALEGIKKYYESDMAAFPINNKSAHFK</sequence>
<dbReference type="EMBL" id="HBGP01000987">
    <property type="protein sequence ID" value="CAD9363398.1"/>
    <property type="molecule type" value="Transcribed_RNA"/>
</dbReference>
<dbReference type="SUPFAM" id="SSF52833">
    <property type="entry name" value="Thioredoxin-like"/>
    <property type="match status" value="1"/>
</dbReference>
<protein>
    <recommendedName>
        <fullName evidence="3">glutathione transferase</fullName>
        <ecNumber evidence="3">2.5.1.18</ecNumber>
    </recommendedName>
</protein>
<comment type="catalytic activity">
    <reaction evidence="5">
        <text>RX + glutathione = an S-substituted glutathione + a halide anion + H(+)</text>
        <dbReference type="Rhea" id="RHEA:16437"/>
        <dbReference type="ChEBI" id="CHEBI:15378"/>
        <dbReference type="ChEBI" id="CHEBI:16042"/>
        <dbReference type="ChEBI" id="CHEBI:17792"/>
        <dbReference type="ChEBI" id="CHEBI:57925"/>
        <dbReference type="ChEBI" id="CHEBI:90779"/>
        <dbReference type="EC" id="2.5.1.18"/>
    </reaction>
</comment>
<dbReference type="SFLD" id="SFLDS00019">
    <property type="entry name" value="Glutathione_Transferase_(cytos"/>
    <property type="match status" value="1"/>
</dbReference>
<evidence type="ECO:0000256" key="3">
    <source>
        <dbReference type="ARBA" id="ARBA00012452"/>
    </source>
</evidence>
<evidence type="ECO:0000259" key="6">
    <source>
        <dbReference type="PROSITE" id="PS50404"/>
    </source>
</evidence>
<dbReference type="PROSITE" id="PS50405">
    <property type="entry name" value="GST_CTER"/>
    <property type="match status" value="1"/>
</dbReference>
<dbReference type="GO" id="GO:0004364">
    <property type="term" value="F:glutathione transferase activity"/>
    <property type="evidence" value="ECO:0007669"/>
    <property type="project" value="UniProtKB-EC"/>
</dbReference>